<dbReference type="AlphaFoldDB" id="A0A177NJ74"/>
<organism evidence="2 3">
    <name type="scientific">Methylomonas koyamae</name>
    <dbReference type="NCBI Taxonomy" id="702114"/>
    <lineage>
        <taxon>Bacteria</taxon>
        <taxon>Pseudomonadati</taxon>
        <taxon>Pseudomonadota</taxon>
        <taxon>Gammaproteobacteria</taxon>
        <taxon>Methylococcales</taxon>
        <taxon>Methylococcaceae</taxon>
        <taxon>Methylomonas</taxon>
    </lineage>
</organism>
<proteinExistence type="predicted"/>
<name>A0A177NJ74_9GAMM</name>
<evidence type="ECO:0000256" key="1">
    <source>
        <dbReference type="SAM" id="Phobius"/>
    </source>
</evidence>
<dbReference type="Proteomes" id="UP000077857">
    <property type="component" value="Unassembled WGS sequence"/>
</dbReference>
<evidence type="ECO:0000313" key="3">
    <source>
        <dbReference type="Proteomes" id="UP000077857"/>
    </source>
</evidence>
<dbReference type="EMBL" id="LUUJ01000063">
    <property type="protein sequence ID" value="OAI17935.1"/>
    <property type="molecule type" value="Genomic_DNA"/>
</dbReference>
<keyword evidence="1" id="KW-1133">Transmembrane helix</keyword>
<keyword evidence="1" id="KW-0472">Membrane</keyword>
<protein>
    <submittedName>
        <fullName evidence="2">Uncharacterized protein</fullName>
    </submittedName>
</protein>
<gene>
    <name evidence="2" type="ORF">A1507_00470</name>
</gene>
<reference evidence="2 3" key="1">
    <citation type="submission" date="2016-03" db="EMBL/GenBank/DDBJ databases">
        <authorList>
            <person name="Ploux O."/>
        </authorList>
    </citation>
    <scope>NUCLEOTIDE SEQUENCE [LARGE SCALE GENOMIC DNA]</scope>
    <source>
        <strain evidence="2 3">R-45378</strain>
    </source>
</reference>
<evidence type="ECO:0000313" key="2">
    <source>
        <dbReference type="EMBL" id="OAI17935.1"/>
    </source>
</evidence>
<sequence>MKKTVIWRIEFLVNNQRKKIVLLLVLFFAFLAQRDFSNLLFEAPDFNKLTVSEGIIKIHKGQGRVRDTFSLLINNQEMLFSCGINECLPINKTSDYQGKAAKVWSEESKNIGLMGGENLLYQLEINGKIILNYQDQLKHYISIKNFSPAINLVFFIITAVFFILLQFANNPTPPTRNEK</sequence>
<keyword evidence="1" id="KW-0812">Transmembrane</keyword>
<comment type="caution">
    <text evidence="2">The sequence shown here is derived from an EMBL/GenBank/DDBJ whole genome shotgun (WGS) entry which is preliminary data.</text>
</comment>
<dbReference type="RefSeq" id="WP_064040135.1">
    <property type="nucleotide sequence ID" value="NZ_LUUJ01000063.1"/>
</dbReference>
<accession>A0A177NJ74</accession>
<feature type="transmembrane region" description="Helical" evidence="1">
    <location>
        <begin position="149"/>
        <end position="169"/>
    </location>
</feature>